<gene>
    <name evidence="2" type="ORF">SELMODRAFT_413826</name>
</gene>
<dbReference type="KEGG" id="smo:SELMODRAFT_413826"/>
<accession>D8RQC0</accession>
<keyword evidence="3" id="KW-1185">Reference proteome</keyword>
<dbReference type="HOGENOM" id="CLU_533632_0_0_1"/>
<evidence type="ECO:0000313" key="3">
    <source>
        <dbReference type="Proteomes" id="UP000001514"/>
    </source>
</evidence>
<organism evidence="3">
    <name type="scientific">Selaginella moellendorffii</name>
    <name type="common">Spikemoss</name>
    <dbReference type="NCBI Taxonomy" id="88036"/>
    <lineage>
        <taxon>Eukaryota</taxon>
        <taxon>Viridiplantae</taxon>
        <taxon>Streptophyta</taxon>
        <taxon>Embryophyta</taxon>
        <taxon>Tracheophyta</taxon>
        <taxon>Lycopodiopsida</taxon>
        <taxon>Selaginellales</taxon>
        <taxon>Selaginellaceae</taxon>
        <taxon>Selaginella</taxon>
    </lineage>
</organism>
<feature type="region of interest" description="Disordered" evidence="1">
    <location>
        <begin position="1"/>
        <end position="32"/>
    </location>
</feature>
<proteinExistence type="predicted"/>
<protein>
    <submittedName>
        <fullName evidence="2">Uncharacterized protein</fullName>
    </submittedName>
</protein>
<sequence>MGMPQRKTSCIRGSRSNRRQSSSRVKTLSTSTGVVAPSYRERWRLAQTASQRIRSGPERRPYVETQRSPRARRNLPAYRNSSYYDNSEIREILAHCAAYDVTGNNTAETIKGFLLNFDELRGRMPLCITPPRPEFVRSNTRFAHMLTGLIDPVRVKMDGENAVVADCIPFHRIFEMLTSNAVDEDVADLADQQLRMHSAADGTESSSKSKSRVTQRLLKRKRPDILTEVDGVSCFLLELKDIDINLAVQDLSHKIQPLPAFIYGKVKFLICCARGGDNTRFYFMDAIRMKLIAITNQYDMSKMEIRAEVVLLYTKLYFLLLGMQKVVNSGMGTLPLNKTISKTYSQITLSNTVCTKRMPRWEAYADEFGVSFETVERAYKCHSPYLVRAVSINLTTVTRKDKKGKKTSIQVFEAELQPVGGKWTISNLEAAMDADSGVTTSLADWTATTLVERDGKSLYTKSSDLHQLGILLSRLAINEGLQLSQEGEAFIADLRSHRCTASEMLEEHWLF</sequence>
<evidence type="ECO:0000256" key="1">
    <source>
        <dbReference type="SAM" id="MobiDB-lite"/>
    </source>
</evidence>
<dbReference type="Gramene" id="EFJ25630">
    <property type="protein sequence ID" value="EFJ25630"/>
    <property type="gene ID" value="SELMODRAFT_413826"/>
</dbReference>
<evidence type="ECO:0000313" key="2">
    <source>
        <dbReference type="EMBL" id="EFJ25630.1"/>
    </source>
</evidence>
<name>D8RQC0_SELML</name>
<dbReference type="InParanoid" id="D8RQC0"/>
<reference evidence="2 3" key="1">
    <citation type="journal article" date="2011" name="Science">
        <title>The Selaginella genome identifies genetic changes associated with the evolution of vascular plants.</title>
        <authorList>
            <person name="Banks J.A."/>
            <person name="Nishiyama T."/>
            <person name="Hasebe M."/>
            <person name="Bowman J.L."/>
            <person name="Gribskov M."/>
            <person name="dePamphilis C."/>
            <person name="Albert V.A."/>
            <person name="Aono N."/>
            <person name="Aoyama T."/>
            <person name="Ambrose B.A."/>
            <person name="Ashton N.W."/>
            <person name="Axtell M.J."/>
            <person name="Barker E."/>
            <person name="Barker M.S."/>
            <person name="Bennetzen J.L."/>
            <person name="Bonawitz N.D."/>
            <person name="Chapple C."/>
            <person name="Cheng C."/>
            <person name="Correa L.G."/>
            <person name="Dacre M."/>
            <person name="DeBarry J."/>
            <person name="Dreyer I."/>
            <person name="Elias M."/>
            <person name="Engstrom E.M."/>
            <person name="Estelle M."/>
            <person name="Feng L."/>
            <person name="Finet C."/>
            <person name="Floyd S.K."/>
            <person name="Frommer W.B."/>
            <person name="Fujita T."/>
            <person name="Gramzow L."/>
            <person name="Gutensohn M."/>
            <person name="Harholt J."/>
            <person name="Hattori M."/>
            <person name="Heyl A."/>
            <person name="Hirai T."/>
            <person name="Hiwatashi Y."/>
            <person name="Ishikawa M."/>
            <person name="Iwata M."/>
            <person name="Karol K.G."/>
            <person name="Koehler B."/>
            <person name="Kolukisaoglu U."/>
            <person name="Kubo M."/>
            <person name="Kurata T."/>
            <person name="Lalonde S."/>
            <person name="Li K."/>
            <person name="Li Y."/>
            <person name="Litt A."/>
            <person name="Lyons E."/>
            <person name="Manning G."/>
            <person name="Maruyama T."/>
            <person name="Michael T.P."/>
            <person name="Mikami K."/>
            <person name="Miyazaki S."/>
            <person name="Morinaga S."/>
            <person name="Murata T."/>
            <person name="Mueller-Roeber B."/>
            <person name="Nelson D.R."/>
            <person name="Obara M."/>
            <person name="Oguri Y."/>
            <person name="Olmstead R.G."/>
            <person name="Onodera N."/>
            <person name="Petersen B.L."/>
            <person name="Pils B."/>
            <person name="Prigge M."/>
            <person name="Rensing S.A."/>
            <person name="Riano-Pachon D.M."/>
            <person name="Roberts A.W."/>
            <person name="Sato Y."/>
            <person name="Scheller H.V."/>
            <person name="Schulz B."/>
            <person name="Schulz C."/>
            <person name="Shakirov E.V."/>
            <person name="Shibagaki N."/>
            <person name="Shinohara N."/>
            <person name="Shippen D.E."/>
            <person name="Soerensen I."/>
            <person name="Sotooka R."/>
            <person name="Sugimoto N."/>
            <person name="Sugita M."/>
            <person name="Sumikawa N."/>
            <person name="Tanurdzic M."/>
            <person name="Theissen G."/>
            <person name="Ulvskov P."/>
            <person name="Wakazuki S."/>
            <person name="Weng J.K."/>
            <person name="Willats W.W."/>
            <person name="Wipf D."/>
            <person name="Wolf P.G."/>
            <person name="Yang L."/>
            <person name="Zimmer A.D."/>
            <person name="Zhu Q."/>
            <person name="Mitros T."/>
            <person name="Hellsten U."/>
            <person name="Loque D."/>
            <person name="Otillar R."/>
            <person name="Salamov A."/>
            <person name="Schmutz J."/>
            <person name="Shapiro H."/>
            <person name="Lindquist E."/>
            <person name="Lucas S."/>
            <person name="Rokhsar D."/>
            <person name="Grigoriev I.V."/>
        </authorList>
    </citation>
    <scope>NUCLEOTIDE SEQUENCE [LARGE SCALE GENOMIC DNA]</scope>
</reference>
<dbReference type="eggNOG" id="ENOG502S8ZY">
    <property type="taxonomic scope" value="Eukaryota"/>
</dbReference>
<dbReference type="Proteomes" id="UP000001514">
    <property type="component" value="Unassembled WGS sequence"/>
</dbReference>
<feature type="region of interest" description="Disordered" evidence="1">
    <location>
        <begin position="49"/>
        <end position="71"/>
    </location>
</feature>
<dbReference type="EMBL" id="GL377586">
    <property type="protein sequence ID" value="EFJ25630.1"/>
    <property type="molecule type" value="Genomic_DNA"/>
</dbReference>
<dbReference type="AlphaFoldDB" id="D8RQC0"/>